<feature type="region of interest" description="Disordered" evidence="1">
    <location>
        <begin position="1"/>
        <end position="32"/>
    </location>
</feature>
<evidence type="ECO:0000256" key="1">
    <source>
        <dbReference type="SAM" id="MobiDB-lite"/>
    </source>
</evidence>
<feature type="transmembrane region" description="Helical" evidence="2">
    <location>
        <begin position="43"/>
        <end position="64"/>
    </location>
</feature>
<accession>A0A8J6P6N8</accession>
<feature type="transmembrane region" description="Helical" evidence="2">
    <location>
        <begin position="70"/>
        <end position="91"/>
    </location>
</feature>
<sequence length="266" mass="29139">MATKKKIVQVDGERTTSTPDTTGERPGFSPTKEAKGRATQLRLIAGILWILGIGAQVWAITLLFKQPITMWLIITLIAADLALVVTGSMLWKKSNRLDPASEKNAFRFFLQSQLGMVTAVIAFLPLVIFILTNKNIDGKQKAILGSIAGVALLIAGITGYDFNPPSVEEYTNQTHEVEDLNDGTDAVYWTKSGTRYHLSDSCSYINTDKTAEIFTGTVAQARELKNITELCNLCKTRAEKAGQLPENTTSDAIQEGVEKVTELVEQ</sequence>
<dbReference type="Proteomes" id="UP000652681">
    <property type="component" value="Unassembled WGS sequence"/>
</dbReference>
<keyword evidence="2" id="KW-0812">Transmembrane</keyword>
<evidence type="ECO:0000256" key="2">
    <source>
        <dbReference type="SAM" id="Phobius"/>
    </source>
</evidence>
<protein>
    <submittedName>
        <fullName evidence="3">Uncharacterized protein</fullName>
    </submittedName>
</protein>
<keyword evidence="4" id="KW-1185">Reference proteome</keyword>
<dbReference type="EMBL" id="JACVEL010000006">
    <property type="protein sequence ID" value="MBC9812934.1"/>
    <property type="molecule type" value="Genomic_DNA"/>
</dbReference>
<keyword evidence="2" id="KW-0472">Membrane</keyword>
<evidence type="ECO:0000313" key="3">
    <source>
        <dbReference type="EMBL" id="MBC9812934.1"/>
    </source>
</evidence>
<organism evidence="3 4">
    <name type="scientific">Taishania pollutisoli</name>
    <dbReference type="NCBI Taxonomy" id="2766479"/>
    <lineage>
        <taxon>Bacteria</taxon>
        <taxon>Pseudomonadati</taxon>
        <taxon>Bacteroidota</taxon>
        <taxon>Flavobacteriia</taxon>
        <taxon>Flavobacteriales</taxon>
        <taxon>Crocinitomicaceae</taxon>
        <taxon>Taishania</taxon>
    </lineage>
</organism>
<dbReference type="AlphaFoldDB" id="A0A8J6P6N8"/>
<gene>
    <name evidence="3" type="ORF">H9Y05_10680</name>
</gene>
<evidence type="ECO:0000313" key="4">
    <source>
        <dbReference type="Proteomes" id="UP000652681"/>
    </source>
</evidence>
<name>A0A8J6P6N8_9FLAO</name>
<feature type="transmembrane region" description="Helical" evidence="2">
    <location>
        <begin position="143"/>
        <end position="162"/>
    </location>
</feature>
<proteinExistence type="predicted"/>
<dbReference type="RefSeq" id="WP_216714279.1">
    <property type="nucleotide sequence ID" value="NZ_JACVEL010000006.1"/>
</dbReference>
<reference evidence="3" key="1">
    <citation type="submission" date="2020-09" db="EMBL/GenBank/DDBJ databases">
        <title>Taishania pollutisoli gen. nov., sp. nov., Isolated from Tetrabromobisphenol A-Contaminated Soil.</title>
        <authorList>
            <person name="Chen Q."/>
        </authorList>
    </citation>
    <scope>NUCLEOTIDE SEQUENCE</scope>
    <source>
        <strain evidence="3">CZZ-1</strain>
    </source>
</reference>
<keyword evidence="2" id="KW-1133">Transmembrane helix</keyword>
<comment type="caution">
    <text evidence="3">The sequence shown here is derived from an EMBL/GenBank/DDBJ whole genome shotgun (WGS) entry which is preliminary data.</text>
</comment>
<feature type="transmembrane region" description="Helical" evidence="2">
    <location>
        <begin position="112"/>
        <end position="131"/>
    </location>
</feature>